<evidence type="ECO:0000313" key="2">
    <source>
        <dbReference type="EMBL" id="MCS0631635.1"/>
    </source>
</evidence>
<evidence type="ECO:0000256" key="1">
    <source>
        <dbReference type="SAM" id="SignalP"/>
    </source>
</evidence>
<sequence>MSLAAARPVRRVALCLLILAGAAQAGAAPLGAPEHKLKAAYLYRVATFVDWPDAAFARAGTPLLVGVAGNDALAIEAAQFMTGRLVHGRPLAVRRVDPRALPPGLHVLFVAASPARARLLEAVRSRPVLTVCDGIPEPGCVVGLVADGDRLRLRIDRLEAMAAQLRISARLLALATR</sequence>
<feature type="chain" id="PRO_5047018588" evidence="1">
    <location>
        <begin position="28"/>
        <end position="177"/>
    </location>
</feature>
<evidence type="ECO:0000313" key="3">
    <source>
        <dbReference type="Proteomes" id="UP001165263"/>
    </source>
</evidence>
<name>A0ABT2C2M5_9BURK</name>
<gene>
    <name evidence="2" type="ORF">NX786_20115</name>
</gene>
<feature type="signal peptide" evidence="1">
    <location>
        <begin position="1"/>
        <end position="27"/>
    </location>
</feature>
<reference evidence="2" key="1">
    <citation type="submission" date="2022-08" db="EMBL/GenBank/DDBJ databases">
        <title>Reclassification of Massilia species as members of the genera Telluria, Duganella, Pseudoduganella, Mokoshia gen. nov. and Zemynaea gen. nov. using orthogonal and non-orthogonal genome-based approaches.</title>
        <authorList>
            <person name="Bowman J.P."/>
        </authorList>
    </citation>
    <scope>NUCLEOTIDE SEQUENCE</scope>
    <source>
        <strain evidence="2">LMG 11547</strain>
    </source>
</reference>
<accession>A0ABT2C2M5</accession>
<dbReference type="RefSeq" id="WP_259450690.1">
    <property type="nucleotide sequence ID" value="NZ_CP119520.1"/>
</dbReference>
<organism evidence="2 3">
    <name type="scientific">Telluria mixta</name>
    <dbReference type="NCBI Taxonomy" id="34071"/>
    <lineage>
        <taxon>Bacteria</taxon>
        <taxon>Pseudomonadati</taxon>
        <taxon>Pseudomonadota</taxon>
        <taxon>Betaproteobacteria</taxon>
        <taxon>Burkholderiales</taxon>
        <taxon>Oxalobacteraceae</taxon>
        <taxon>Telluria group</taxon>
        <taxon>Telluria</taxon>
    </lineage>
</organism>
<keyword evidence="1" id="KW-0732">Signal</keyword>
<comment type="caution">
    <text evidence="2">The sequence shown here is derived from an EMBL/GenBank/DDBJ whole genome shotgun (WGS) entry which is preliminary data.</text>
</comment>
<protein>
    <submittedName>
        <fullName evidence="2">YfiR family protein</fullName>
    </submittedName>
</protein>
<dbReference type="Proteomes" id="UP001165263">
    <property type="component" value="Unassembled WGS sequence"/>
</dbReference>
<dbReference type="InterPro" id="IPR025293">
    <property type="entry name" value="YfiR/HmsC-like"/>
</dbReference>
<keyword evidence="3" id="KW-1185">Reference proteome</keyword>
<proteinExistence type="predicted"/>
<dbReference type="Pfam" id="PF13689">
    <property type="entry name" value="DUF4154"/>
    <property type="match status" value="1"/>
</dbReference>
<dbReference type="EMBL" id="JANUHC010000007">
    <property type="protein sequence ID" value="MCS0631635.1"/>
    <property type="molecule type" value="Genomic_DNA"/>
</dbReference>